<accession>A0ACC6SGB2</accession>
<evidence type="ECO:0000313" key="2">
    <source>
        <dbReference type="Proteomes" id="UP001439875"/>
    </source>
</evidence>
<reference evidence="1" key="1">
    <citation type="submission" date="2024-03" db="EMBL/GenBank/DDBJ databases">
        <title>Human intestinal bacterial collection.</title>
        <authorList>
            <person name="Pauvert C."/>
            <person name="Hitch T.C.A."/>
            <person name="Clavel T."/>
        </authorList>
    </citation>
    <scope>NUCLEOTIDE SEQUENCE</scope>
    <source>
        <strain evidence="1">CLA-AA-H227</strain>
    </source>
</reference>
<gene>
    <name evidence="1" type="ORF">WMO40_20550</name>
</gene>
<keyword evidence="2" id="KW-1185">Reference proteome</keyword>
<proteinExistence type="predicted"/>
<dbReference type="Proteomes" id="UP001439875">
    <property type="component" value="Unassembled WGS sequence"/>
</dbReference>
<dbReference type="EMBL" id="JBBMEW010000027">
    <property type="protein sequence ID" value="MEQ2529068.1"/>
    <property type="molecule type" value="Genomic_DNA"/>
</dbReference>
<name>A0ACC6SGB2_9BACI</name>
<sequence length="131" mass="15281">MEKEYLIEIRCLGKEIEEMENGSTFKFSLNKEIFNEMVLLCDYISNQLFEAEFCVGSMGLNSNDITLKVYSEEDILFKSVKAFLEYKDNHHIEARLTSDFSLITYVNNIRYYGEIEDGMIIKTSSNGRELQ</sequence>
<evidence type="ECO:0000313" key="1">
    <source>
        <dbReference type="EMBL" id="MEQ2529068.1"/>
    </source>
</evidence>
<protein>
    <submittedName>
        <fullName evidence="1">Uncharacterized protein</fullName>
    </submittedName>
</protein>
<comment type="caution">
    <text evidence="1">The sequence shown here is derived from an EMBL/GenBank/DDBJ whole genome shotgun (WGS) entry which is preliminary data.</text>
</comment>
<organism evidence="1 2">
    <name type="scientific">Robertmurraya yapensis</name>
    <name type="common">ex Hitch et al 2024</name>
    <dbReference type="NCBI Taxonomy" id="3133160"/>
    <lineage>
        <taxon>Bacteria</taxon>
        <taxon>Bacillati</taxon>
        <taxon>Bacillota</taxon>
        <taxon>Bacilli</taxon>
        <taxon>Bacillales</taxon>
        <taxon>Bacillaceae</taxon>
        <taxon>Robertmurraya</taxon>
    </lineage>
</organism>